<evidence type="ECO:0000313" key="9">
    <source>
        <dbReference type="Proteomes" id="UP000269721"/>
    </source>
</evidence>
<evidence type="ECO:0000256" key="5">
    <source>
        <dbReference type="SAM" id="MobiDB-lite"/>
    </source>
</evidence>
<keyword evidence="4" id="KW-0235">DNA replication</keyword>
<dbReference type="OrthoDB" id="534348at2759"/>
<dbReference type="Proteomes" id="UP000269721">
    <property type="component" value="Unassembled WGS sequence"/>
</dbReference>
<comment type="subcellular location">
    <subcellularLocation>
        <location evidence="3">Nucleus</location>
    </subcellularLocation>
</comment>
<organism evidence="8 9">
    <name type="scientific">Blyttiomyces helicus</name>
    <dbReference type="NCBI Taxonomy" id="388810"/>
    <lineage>
        <taxon>Eukaryota</taxon>
        <taxon>Fungi</taxon>
        <taxon>Fungi incertae sedis</taxon>
        <taxon>Chytridiomycota</taxon>
        <taxon>Chytridiomycota incertae sedis</taxon>
        <taxon>Chytridiomycetes</taxon>
        <taxon>Chytridiomycetes incertae sedis</taxon>
        <taxon>Blyttiomyces</taxon>
    </lineage>
</organism>
<comment type="function">
    <text evidence="3">This protein is an auxiliary protein of DNA polymerase delta and is involved in the control of eukaryotic DNA replication by increasing the polymerase's processivity during elongation of the leading strand.</text>
</comment>
<evidence type="ECO:0000313" key="8">
    <source>
        <dbReference type="EMBL" id="RKO94709.1"/>
    </source>
</evidence>
<dbReference type="EMBL" id="KZ993836">
    <property type="protein sequence ID" value="RKO94709.1"/>
    <property type="molecule type" value="Genomic_DNA"/>
</dbReference>
<dbReference type="GO" id="GO:0003677">
    <property type="term" value="F:DNA binding"/>
    <property type="evidence" value="ECO:0007669"/>
    <property type="project" value="UniProtKB-KW"/>
</dbReference>
<accession>A0A4P9WNK9</accession>
<evidence type="ECO:0000256" key="4">
    <source>
        <dbReference type="RuleBase" id="RU003671"/>
    </source>
</evidence>
<keyword evidence="2 4" id="KW-0238">DNA-binding</keyword>
<dbReference type="InterPro" id="IPR022648">
    <property type="entry name" value="Pr_cel_nuc_antig_N"/>
</dbReference>
<evidence type="ECO:0000256" key="2">
    <source>
        <dbReference type="ARBA" id="ARBA00023125"/>
    </source>
</evidence>
<dbReference type="PANTHER" id="PTHR11352:SF0">
    <property type="entry name" value="PROLIFERATING CELL NUCLEAR ANTIGEN"/>
    <property type="match status" value="1"/>
</dbReference>
<proteinExistence type="inferred from homology"/>
<reference evidence="9" key="1">
    <citation type="journal article" date="2018" name="Nat. Microbiol.">
        <title>Leveraging single-cell genomics to expand the fungal tree of life.</title>
        <authorList>
            <person name="Ahrendt S.R."/>
            <person name="Quandt C.A."/>
            <person name="Ciobanu D."/>
            <person name="Clum A."/>
            <person name="Salamov A."/>
            <person name="Andreopoulos B."/>
            <person name="Cheng J.F."/>
            <person name="Woyke T."/>
            <person name="Pelin A."/>
            <person name="Henrissat B."/>
            <person name="Reynolds N.K."/>
            <person name="Benny G.L."/>
            <person name="Smith M.E."/>
            <person name="James T.Y."/>
            <person name="Grigoriev I.V."/>
        </authorList>
    </citation>
    <scope>NUCLEOTIDE SEQUENCE [LARGE SCALE GENOMIC DNA]</scope>
</reference>
<keyword evidence="3" id="KW-0539">Nucleus</keyword>
<feature type="compositionally biased region" description="Low complexity" evidence="5">
    <location>
        <begin position="176"/>
        <end position="186"/>
    </location>
</feature>
<feature type="region of interest" description="Disordered" evidence="5">
    <location>
        <begin position="176"/>
        <end position="208"/>
    </location>
</feature>
<dbReference type="PRINTS" id="PR00339">
    <property type="entry name" value="PCNACYCLIN"/>
</dbReference>
<evidence type="ECO:0000259" key="7">
    <source>
        <dbReference type="Pfam" id="PF02747"/>
    </source>
</evidence>
<dbReference type="InterPro" id="IPR046938">
    <property type="entry name" value="DNA_clamp_sf"/>
</dbReference>
<dbReference type="Gene3D" id="3.70.10.10">
    <property type="match status" value="1"/>
</dbReference>
<feature type="domain" description="Proliferating cell nuclear antigen PCNA C-terminal" evidence="7">
    <location>
        <begin position="129"/>
        <end position="266"/>
    </location>
</feature>
<evidence type="ECO:0000256" key="1">
    <source>
        <dbReference type="ARBA" id="ARBA00010462"/>
    </source>
</evidence>
<name>A0A4P9WNK9_9FUNG</name>
<dbReference type="GO" id="GO:0006272">
    <property type="term" value="P:leading strand elongation"/>
    <property type="evidence" value="ECO:0007669"/>
    <property type="project" value="TreeGrafter"/>
</dbReference>
<dbReference type="Pfam" id="PF02747">
    <property type="entry name" value="PCNA_C"/>
    <property type="match status" value="1"/>
</dbReference>
<evidence type="ECO:0000259" key="6">
    <source>
        <dbReference type="Pfam" id="PF00705"/>
    </source>
</evidence>
<dbReference type="InterPro" id="IPR000730">
    <property type="entry name" value="Pr_cel_nuc_antig"/>
</dbReference>
<feature type="domain" description="Proliferating cell nuclear antigen PCNA N-terminal" evidence="6">
    <location>
        <begin position="1"/>
        <end position="124"/>
    </location>
</feature>
<dbReference type="GO" id="GO:0005634">
    <property type="term" value="C:nucleus"/>
    <property type="evidence" value="ECO:0007669"/>
    <property type="project" value="UniProtKB-SubCell"/>
</dbReference>
<keyword evidence="9" id="KW-1185">Reference proteome</keyword>
<dbReference type="Pfam" id="PF00705">
    <property type="entry name" value="PCNA_N"/>
    <property type="match status" value="1"/>
</dbReference>
<dbReference type="SUPFAM" id="SSF55979">
    <property type="entry name" value="DNA clamp"/>
    <property type="match status" value="2"/>
</dbReference>
<dbReference type="AlphaFoldDB" id="A0A4P9WNK9"/>
<dbReference type="CDD" id="cd00577">
    <property type="entry name" value="PCNA"/>
    <property type="match status" value="1"/>
</dbReference>
<comment type="similarity">
    <text evidence="1 4">Belongs to the PCNA family.</text>
</comment>
<dbReference type="InterPro" id="IPR022649">
    <property type="entry name" value="Pr_cel_nuc_antig_C"/>
</dbReference>
<sequence length="268" mass="30333">MLKQLIEIIKDKDHLVNGCLTVDEKGICLQSMDTTHVALVDIFIKNTLADNYECLSPCQLGIDFETFHKILKCSDMSSSTKCTIKYTANHPDRLKISFTSSDNTSVRKKSKVSKFDMKLLDIESSNIEIPESANHSAVQNVEAQTIQKIFKDLSVFSEDVLMKREVQTLVFSSHSDSSADASFSFDIPDEDDYSGQKNMGERERLDDTDSMNDTSVEAMFSLKYLIWFSKAATLCPYVTLAFDQSQPLLMQFEDPFICLKFFLAPKCL</sequence>
<protein>
    <recommendedName>
        <fullName evidence="3">DNA sliding clamp PCNA</fullName>
    </recommendedName>
</protein>
<dbReference type="GO" id="GO:0006275">
    <property type="term" value="P:regulation of DNA replication"/>
    <property type="evidence" value="ECO:0007669"/>
    <property type="project" value="InterPro"/>
</dbReference>
<gene>
    <name evidence="8" type="ORF">BDK51DRAFT_25297</name>
</gene>
<dbReference type="GO" id="GO:0030337">
    <property type="term" value="F:DNA polymerase processivity factor activity"/>
    <property type="evidence" value="ECO:0007669"/>
    <property type="project" value="InterPro"/>
</dbReference>
<dbReference type="PANTHER" id="PTHR11352">
    <property type="entry name" value="PROLIFERATING CELL NUCLEAR ANTIGEN"/>
    <property type="match status" value="1"/>
</dbReference>
<evidence type="ECO:0000256" key="3">
    <source>
        <dbReference type="RuleBase" id="RU000641"/>
    </source>
</evidence>
<dbReference type="NCBIfam" id="TIGR00590">
    <property type="entry name" value="pcna"/>
    <property type="match status" value="1"/>
</dbReference>